<keyword evidence="11" id="KW-0325">Glycoprotein</keyword>
<dbReference type="SUPFAM" id="SSF52540">
    <property type="entry name" value="P-loop containing nucleoside triphosphate hydrolases"/>
    <property type="match status" value="1"/>
</dbReference>
<evidence type="ECO:0008006" key="15">
    <source>
        <dbReference type="Google" id="ProtNLM"/>
    </source>
</evidence>
<dbReference type="OMA" id="PNQIQFV"/>
<evidence type="ECO:0000256" key="4">
    <source>
        <dbReference type="ARBA" id="ARBA00022679"/>
    </source>
</evidence>
<keyword evidence="10" id="KW-1015">Disulfide bond</keyword>
<dbReference type="GO" id="GO:0015012">
    <property type="term" value="P:heparan sulfate proteoglycan biosynthetic process"/>
    <property type="evidence" value="ECO:0007669"/>
    <property type="project" value="UniProtKB-ARBA"/>
</dbReference>
<proteinExistence type="inferred from homology"/>
<evidence type="ECO:0000313" key="13">
    <source>
        <dbReference type="EMBL" id="KAJ6223271.1"/>
    </source>
</evidence>
<keyword evidence="4" id="KW-0808">Transferase</keyword>
<dbReference type="InterPro" id="IPR027417">
    <property type="entry name" value="P-loop_NTPase"/>
</dbReference>
<keyword evidence="8" id="KW-0333">Golgi apparatus</keyword>
<evidence type="ECO:0000256" key="1">
    <source>
        <dbReference type="ARBA" id="ARBA00004323"/>
    </source>
</evidence>
<evidence type="ECO:0000256" key="10">
    <source>
        <dbReference type="ARBA" id="ARBA00023157"/>
    </source>
</evidence>
<evidence type="ECO:0000256" key="6">
    <source>
        <dbReference type="ARBA" id="ARBA00022968"/>
    </source>
</evidence>
<dbReference type="FunFam" id="3.40.50.300:FF:001418">
    <property type="entry name" value="Heparan sulfate 2-o-sulfotransferase"/>
    <property type="match status" value="1"/>
</dbReference>
<evidence type="ECO:0000256" key="9">
    <source>
        <dbReference type="ARBA" id="ARBA00023136"/>
    </source>
</evidence>
<evidence type="ECO:0000256" key="12">
    <source>
        <dbReference type="SAM" id="Phobius"/>
    </source>
</evidence>
<evidence type="ECO:0000256" key="11">
    <source>
        <dbReference type="ARBA" id="ARBA00023180"/>
    </source>
</evidence>
<dbReference type="InterPro" id="IPR007734">
    <property type="entry name" value="Heparan_SO4_2-O-STrfase"/>
</dbReference>
<gene>
    <name evidence="13" type="ORF">RDWZM_001816</name>
</gene>
<dbReference type="GO" id="GO:0004394">
    <property type="term" value="F:heparan sulfate 2-sulfotransferase activity"/>
    <property type="evidence" value="ECO:0007669"/>
    <property type="project" value="TreeGrafter"/>
</dbReference>
<evidence type="ECO:0000256" key="2">
    <source>
        <dbReference type="ARBA" id="ARBA00010569"/>
    </source>
</evidence>
<comment type="similarity">
    <text evidence="2">Belongs to the sulfotransferase 3 family.</text>
</comment>
<keyword evidence="6" id="KW-0735">Signal-anchor</keyword>
<comment type="caution">
    <text evidence="13">The sequence shown here is derived from an EMBL/GenBank/DDBJ whole genome shotgun (WGS) entry which is preliminary data.</text>
</comment>
<comment type="subcellular location">
    <subcellularLocation>
        <location evidence="1">Golgi apparatus membrane</location>
        <topology evidence="1">Single-pass type II membrane protein</topology>
    </subcellularLocation>
</comment>
<dbReference type="Proteomes" id="UP001142055">
    <property type="component" value="Chromosome 1"/>
</dbReference>
<feature type="transmembrane region" description="Helical" evidence="12">
    <location>
        <begin position="37"/>
        <end position="55"/>
    </location>
</feature>
<evidence type="ECO:0000256" key="8">
    <source>
        <dbReference type="ARBA" id="ARBA00023034"/>
    </source>
</evidence>
<name>A0A9Q0RRN1_BLOTA</name>
<dbReference type="GO" id="GO:0000139">
    <property type="term" value="C:Golgi membrane"/>
    <property type="evidence" value="ECO:0007669"/>
    <property type="project" value="UniProtKB-SubCell"/>
</dbReference>
<reference evidence="13" key="1">
    <citation type="submission" date="2022-12" db="EMBL/GenBank/DDBJ databases">
        <title>Genome assemblies of Blomia tropicalis.</title>
        <authorList>
            <person name="Cui Y."/>
        </authorList>
    </citation>
    <scope>NUCLEOTIDE SEQUENCE</scope>
    <source>
        <tissue evidence="13">Adult mites</tissue>
    </source>
</reference>
<dbReference type="EMBL" id="JAPWDV010000001">
    <property type="protein sequence ID" value="KAJ6223271.1"/>
    <property type="molecule type" value="Genomic_DNA"/>
</dbReference>
<dbReference type="Gene3D" id="3.40.50.300">
    <property type="entry name" value="P-loop containing nucleotide triphosphate hydrolases"/>
    <property type="match status" value="1"/>
</dbReference>
<evidence type="ECO:0000313" key="14">
    <source>
        <dbReference type="Proteomes" id="UP001142055"/>
    </source>
</evidence>
<evidence type="ECO:0000256" key="7">
    <source>
        <dbReference type="ARBA" id="ARBA00022989"/>
    </source>
</evidence>
<keyword evidence="5 12" id="KW-0812">Transmembrane</keyword>
<dbReference type="OrthoDB" id="10019582at2759"/>
<sequence length="385" mass="45587">MISLILQYVTIWCRYILKKANIIIGKCATHLKHSSSLAISFIIFFILLLVVINYYETRIASMTKERNNQQMLNNLNQVNEVNENNDDRMQLLPDDLIVIYNRVPKTGSTSFMGIAYELCSHNGFNVMHLNTSKNSHVMSLSDQVRFVWNVTRWTKRQPSLIHGHIAFLNFEKYGLFNPKPLYINLIRKPLDRLVSYYYFLRNGDNFRPNIVRKKQGDRRTFDQCVDLNERDCRAENLWLQIPFFCGQDSECWKPGNKWALDQAKRNLLNHYFLVGVTEYMHEFIQILEASLPQMFSGANQLYEKGTKAHLRKTFNKLRPSARTIAKIQQSRIWQMENEFYQFTLDNFNFIKDRVLIKTNQADTSNNIVYKDRGQQFFFEKIRPKN</sequence>
<dbReference type="PANTHER" id="PTHR12129">
    <property type="entry name" value="HEPARAN SULFATE 2-O-SULFOTRANSFERASE"/>
    <property type="match status" value="1"/>
</dbReference>
<dbReference type="AlphaFoldDB" id="A0A9Q0RRN1"/>
<evidence type="ECO:0000256" key="3">
    <source>
        <dbReference type="ARBA" id="ARBA00011233"/>
    </source>
</evidence>
<organism evidence="13 14">
    <name type="scientific">Blomia tropicalis</name>
    <name type="common">Mite</name>
    <dbReference type="NCBI Taxonomy" id="40697"/>
    <lineage>
        <taxon>Eukaryota</taxon>
        <taxon>Metazoa</taxon>
        <taxon>Ecdysozoa</taxon>
        <taxon>Arthropoda</taxon>
        <taxon>Chelicerata</taxon>
        <taxon>Arachnida</taxon>
        <taxon>Acari</taxon>
        <taxon>Acariformes</taxon>
        <taxon>Sarcoptiformes</taxon>
        <taxon>Astigmata</taxon>
        <taxon>Glycyphagoidea</taxon>
        <taxon>Echimyopodidae</taxon>
        <taxon>Blomia</taxon>
    </lineage>
</organism>
<keyword evidence="9 12" id="KW-0472">Membrane</keyword>
<keyword evidence="7 12" id="KW-1133">Transmembrane helix</keyword>
<keyword evidence="14" id="KW-1185">Reference proteome</keyword>
<evidence type="ECO:0000256" key="5">
    <source>
        <dbReference type="ARBA" id="ARBA00022692"/>
    </source>
</evidence>
<dbReference type="Pfam" id="PF03567">
    <property type="entry name" value="Sulfotransfer_2"/>
    <property type="match status" value="1"/>
</dbReference>
<comment type="subunit">
    <text evidence="3">Homotrimer.</text>
</comment>
<accession>A0A9Q0RRN1</accession>
<protein>
    <recommendedName>
        <fullName evidence="15">Heparin sulfate O-sulfotransferase-like</fullName>
    </recommendedName>
</protein>
<dbReference type="PANTHER" id="PTHR12129:SF17">
    <property type="entry name" value="HEPARAN SULFATE 2-O-SULFOTRANSFERASE 1"/>
    <property type="match status" value="1"/>
</dbReference>
<dbReference type="InterPro" id="IPR005331">
    <property type="entry name" value="Sulfotransferase"/>
</dbReference>